<protein>
    <submittedName>
        <fullName evidence="2">Uncharacterized protein</fullName>
    </submittedName>
</protein>
<feature type="compositionally biased region" description="Basic residues" evidence="1">
    <location>
        <begin position="55"/>
        <end position="64"/>
    </location>
</feature>
<dbReference type="RefSeq" id="WP_157840741.1">
    <property type="nucleotide sequence ID" value="NZ_AZSD01000382.1"/>
</dbReference>
<name>A0A0F7VLK0_STRLW</name>
<dbReference type="KEGG" id="sle:sle_02130"/>
<dbReference type="AlphaFoldDB" id="A0A0F7VLK0"/>
<evidence type="ECO:0000256" key="1">
    <source>
        <dbReference type="SAM" id="MobiDB-lite"/>
    </source>
</evidence>
<evidence type="ECO:0000313" key="3">
    <source>
        <dbReference type="Proteomes" id="UP000035016"/>
    </source>
</evidence>
<feature type="region of interest" description="Disordered" evidence="1">
    <location>
        <begin position="28"/>
        <end position="64"/>
    </location>
</feature>
<dbReference type="Proteomes" id="UP000035016">
    <property type="component" value="Chromosome Chromosome"/>
</dbReference>
<evidence type="ECO:0000313" key="2">
    <source>
        <dbReference type="EMBL" id="CQR59675.1"/>
    </source>
</evidence>
<proteinExistence type="predicted"/>
<reference evidence="2 3" key="1">
    <citation type="submission" date="2015-02" db="EMBL/GenBank/DDBJ databases">
        <authorList>
            <person name="Gomez-Escribano P.J."/>
        </authorList>
    </citation>
    <scope>NUCLEOTIDE SEQUENCE [LARGE SCALE GENOMIC DNA]</scope>
    <source>
        <strain evidence="3">C34 (DSM 42122 / NRRL B-24963)</strain>
    </source>
</reference>
<dbReference type="EMBL" id="LN831790">
    <property type="protein sequence ID" value="CQR59675.1"/>
    <property type="molecule type" value="Genomic_DNA"/>
</dbReference>
<sequence>MGPRPSLVPKAGDLLVCAPCHTDDITRREAADAAREQAAMQPAPEGDRGQEPGKARRGLFRRRG</sequence>
<organism evidence="2 3">
    <name type="scientific">Streptomyces leeuwenhoekii</name>
    <dbReference type="NCBI Taxonomy" id="1437453"/>
    <lineage>
        <taxon>Bacteria</taxon>
        <taxon>Bacillati</taxon>
        <taxon>Actinomycetota</taxon>
        <taxon>Actinomycetes</taxon>
        <taxon>Kitasatosporales</taxon>
        <taxon>Streptomycetaceae</taxon>
        <taxon>Streptomyces</taxon>
    </lineage>
</organism>
<feature type="compositionally biased region" description="Basic and acidic residues" evidence="1">
    <location>
        <begin position="45"/>
        <end position="54"/>
    </location>
</feature>
<accession>A0A0F7VLK0</accession>
<gene>
    <name evidence="2" type="primary">sle_02130</name>
</gene>